<keyword evidence="4" id="KW-1185">Reference proteome</keyword>
<dbReference type="RefSeq" id="WP_146106536.1">
    <property type="nucleotide sequence ID" value="NZ_CP053084.1"/>
</dbReference>
<organism evidence="3 4">
    <name type="scientific">Limnobacter profundi</name>
    <dbReference type="NCBI Taxonomy" id="2732163"/>
    <lineage>
        <taxon>Bacteria</taxon>
        <taxon>Pseudomonadati</taxon>
        <taxon>Pseudomonadota</taxon>
        <taxon>Betaproteobacteria</taxon>
        <taxon>Burkholderiales</taxon>
        <taxon>Burkholderiaceae</taxon>
        <taxon>Limnobacter</taxon>
    </lineage>
</organism>
<accession>A0ABX6N7W3</accession>
<feature type="transmembrane region" description="Helical" evidence="2">
    <location>
        <begin position="21"/>
        <end position="45"/>
    </location>
</feature>
<keyword evidence="1" id="KW-0175">Coiled coil</keyword>
<keyword evidence="2" id="KW-0812">Transmembrane</keyword>
<dbReference type="Pfam" id="PF20567">
    <property type="entry name" value="DUF6776"/>
    <property type="match status" value="1"/>
</dbReference>
<feature type="coiled-coil region" evidence="1">
    <location>
        <begin position="54"/>
        <end position="116"/>
    </location>
</feature>
<protein>
    <submittedName>
        <fullName evidence="3">Uncharacterized protein</fullName>
    </submittedName>
</protein>
<keyword evidence="2" id="KW-0472">Membrane</keyword>
<evidence type="ECO:0000313" key="3">
    <source>
        <dbReference type="EMBL" id="QJR30288.1"/>
    </source>
</evidence>
<reference evidence="3 4" key="1">
    <citation type="submission" date="2020-05" db="EMBL/GenBank/DDBJ databases">
        <title>Compete genome of Limnobacter sp. SAORIC-580.</title>
        <authorList>
            <person name="Song J."/>
            <person name="Cho J.-C."/>
        </authorList>
    </citation>
    <scope>NUCLEOTIDE SEQUENCE [LARGE SCALE GENOMIC DNA]</scope>
    <source>
        <strain evidence="3 4">SAORIC-580</strain>
    </source>
</reference>
<gene>
    <name evidence="3" type="ORF">HKT17_11540</name>
</gene>
<dbReference type="EMBL" id="CP053084">
    <property type="protein sequence ID" value="QJR30288.1"/>
    <property type="molecule type" value="Genomic_DNA"/>
</dbReference>
<sequence>MNPKKTHHSRRTLLPGVQRSSRFAFAYGLLLGLSVLGVCAAYAMWGPADNAIQKLFSTQEIEVLNEQLAELQTKTTELQDEISRTNELVKLDKEARSKLTLLITNLESENAKLKEDLAFFEGFIPGSLQGAISLKRLQVNKDTVPDQYRYKALVIQGSQRPEVTLNVQVLIKVLNKGESSVIVLPNAETSEDPQFKIKLTRFSRVSGMFSLPEGSRLQSVEMRILEAGAIRAQSTIKL</sequence>
<name>A0ABX6N7W3_9BURK</name>
<dbReference type="InterPro" id="IPR046703">
    <property type="entry name" value="DUF6776"/>
</dbReference>
<evidence type="ECO:0000313" key="4">
    <source>
        <dbReference type="Proteomes" id="UP000501130"/>
    </source>
</evidence>
<evidence type="ECO:0000256" key="1">
    <source>
        <dbReference type="SAM" id="Coils"/>
    </source>
</evidence>
<evidence type="ECO:0000256" key="2">
    <source>
        <dbReference type="SAM" id="Phobius"/>
    </source>
</evidence>
<proteinExistence type="predicted"/>
<keyword evidence="2" id="KW-1133">Transmembrane helix</keyword>
<dbReference type="Proteomes" id="UP000501130">
    <property type="component" value="Chromosome"/>
</dbReference>